<dbReference type="Proteomes" id="UP000439903">
    <property type="component" value="Unassembled WGS sequence"/>
</dbReference>
<proteinExistence type="predicted"/>
<protein>
    <submittedName>
        <fullName evidence="1">Uncharacterized protein</fullName>
    </submittedName>
</protein>
<dbReference type="AlphaFoldDB" id="A0A8H3X3C1"/>
<sequence length="153" mass="17165">MITIFPSKFLPIRNECQLFINQLPSLKKKKDKNIPALVFDWNDAGFNDVPTAPGFRNGIKGQNKAAIIENLTENGATSYNNIIFTFPNGFAIGVWANQIKTNIPWVKNQSGVQNVCNSVTRINQITTCDTCDTCDTEMPLTTIDIENFSHVFY</sequence>
<organism evidence="1 2">
    <name type="scientific">Gigaspora margarita</name>
    <dbReference type="NCBI Taxonomy" id="4874"/>
    <lineage>
        <taxon>Eukaryota</taxon>
        <taxon>Fungi</taxon>
        <taxon>Fungi incertae sedis</taxon>
        <taxon>Mucoromycota</taxon>
        <taxon>Glomeromycotina</taxon>
        <taxon>Glomeromycetes</taxon>
        <taxon>Diversisporales</taxon>
        <taxon>Gigasporaceae</taxon>
        <taxon>Gigaspora</taxon>
    </lineage>
</organism>
<accession>A0A8H3X3C1</accession>
<evidence type="ECO:0000313" key="2">
    <source>
        <dbReference type="Proteomes" id="UP000439903"/>
    </source>
</evidence>
<dbReference type="EMBL" id="WTPW01002227">
    <property type="protein sequence ID" value="KAF0391083.1"/>
    <property type="molecule type" value="Genomic_DNA"/>
</dbReference>
<dbReference type="OrthoDB" id="2402852at2759"/>
<gene>
    <name evidence="1" type="ORF">F8M41_010775</name>
</gene>
<comment type="caution">
    <text evidence="1">The sequence shown here is derived from an EMBL/GenBank/DDBJ whole genome shotgun (WGS) entry which is preliminary data.</text>
</comment>
<keyword evidence="2" id="KW-1185">Reference proteome</keyword>
<evidence type="ECO:0000313" key="1">
    <source>
        <dbReference type="EMBL" id="KAF0391083.1"/>
    </source>
</evidence>
<reference evidence="1 2" key="1">
    <citation type="journal article" date="2019" name="Environ. Microbiol.">
        <title>At the nexus of three kingdoms: the genome of the mycorrhizal fungus Gigaspora margarita provides insights into plant, endobacterial and fungal interactions.</title>
        <authorList>
            <person name="Venice F."/>
            <person name="Ghignone S."/>
            <person name="Salvioli di Fossalunga A."/>
            <person name="Amselem J."/>
            <person name="Novero M."/>
            <person name="Xianan X."/>
            <person name="Sedzielewska Toro K."/>
            <person name="Morin E."/>
            <person name="Lipzen A."/>
            <person name="Grigoriev I.V."/>
            <person name="Henrissat B."/>
            <person name="Martin F.M."/>
            <person name="Bonfante P."/>
        </authorList>
    </citation>
    <scope>NUCLEOTIDE SEQUENCE [LARGE SCALE GENOMIC DNA]</scope>
    <source>
        <strain evidence="1 2">BEG34</strain>
    </source>
</reference>
<name>A0A8H3X3C1_GIGMA</name>